<reference evidence="2 3" key="1">
    <citation type="submission" date="2020-03" db="EMBL/GenBank/DDBJ databases">
        <title>Tamlana sp. nov, isolated from XXX.</title>
        <authorList>
            <person name="Cao W.R."/>
        </authorList>
    </citation>
    <scope>NUCLEOTIDE SEQUENCE [LARGE SCALE GENOMIC DNA]</scope>
    <source>
        <strain evidence="2 3">HST1-43</strain>
    </source>
</reference>
<protein>
    <recommendedName>
        <fullName evidence="4">Lipoprotein</fullName>
    </recommendedName>
</protein>
<sequence>MKKLKTMLLSVLVSVTVFSCTSLYDHFTYTETIQTKLEALSLMDKSTRPFSDSEDQVIDLKNEMQRMVIYERGKQKNQITLKMWELISSDEHLMGSYLKLWETKGQLNEAFKDEAKPQIEKAFDLMIHYEEQKDKKSENALAQFINQFIQ</sequence>
<evidence type="ECO:0000313" key="3">
    <source>
        <dbReference type="Proteomes" id="UP000760545"/>
    </source>
</evidence>
<evidence type="ECO:0000313" key="2">
    <source>
        <dbReference type="EMBL" id="NJX16524.1"/>
    </source>
</evidence>
<comment type="caution">
    <text evidence="2">The sequence shown here is derived from an EMBL/GenBank/DDBJ whole genome shotgun (WGS) entry which is preliminary data.</text>
</comment>
<proteinExistence type="predicted"/>
<keyword evidence="3" id="KW-1185">Reference proteome</keyword>
<accession>A0ABX1DDU8</accession>
<evidence type="ECO:0008006" key="4">
    <source>
        <dbReference type="Google" id="ProtNLM"/>
    </source>
</evidence>
<dbReference type="RefSeq" id="WP_167919183.1">
    <property type="nucleotide sequence ID" value="NZ_JAAVJS010000022.1"/>
</dbReference>
<gene>
    <name evidence="2" type="ORF">HC176_13605</name>
</gene>
<feature type="chain" id="PRO_5047465341" description="Lipoprotein" evidence="1">
    <location>
        <begin position="20"/>
        <end position="150"/>
    </location>
</feature>
<organism evidence="2 3">
    <name type="scientific">Tamlana crocina</name>
    <dbReference type="NCBI Taxonomy" id="393006"/>
    <lineage>
        <taxon>Bacteria</taxon>
        <taxon>Pseudomonadati</taxon>
        <taxon>Bacteroidota</taxon>
        <taxon>Flavobacteriia</taxon>
        <taxon>Flavobacteriales</taxon>
        <taxon>Flavobacteriaceae</taxon>
        <taxon>Tamlana</taxon>
    </lineage>
</organism>
<keyword evidence="1" id="KW-0732">Signal</keyword>
<dbReference type="EMBL" id="JAAVJS010000022">
    <property type="protein sequence ID" value="NJX16524.1"/>
    <property type="molecule type" value="Genomic_DNA"/>
</dbReference>
<evidence type="ECO:0000256" key="1">
    <source>
        <dbReference type="SAM" id="SignalP"/>
    </source>
</evidence>
<dbReference type="Proteomes" id="UP000760545">
    <property type="component" value="Unassembled WGS sequence"/>
</dbReference>
<feature type="signal peptide" evidence="1">
    <location>
        <begin position="1"/>
        <end position="19"/>
    </location>
</feature>
<dbReference type="PROSITE" id="PS51257">
    <property type="entry name" value="PROKAR_LIPOPROTEIN"/>
    <property type="match status" value="1"/>
</dbReference>
<name>A0ABX1DDU8_9FLAO</name>